<protein>
    <recommendedName>
        <fullName evidence="1">F-box domain-containing protein</fullName>
    </recommendedName>
</protein>
<dbReference type="SUPFAM" id="SSF81383">
    <property type="entry name" value="F-box domain"/>
    <property type="match status" value="1"/>
</dbReference>
<dbReference type="PANTHER" id="PTHR35828">
    <property type="entry name" value="OS08G0203800 PROTEIN-RELATED"/>
    <property type="match status" value="1"/>
</dbReference>
<dbReference type="PANTHER" id="PTHR35828:SF25">
    <property type="entry name" value="OS08G0203800 PROTEIN"/>
    <property type="match status" value="1"/>
</dbReference>
<proteinExistence type="predicted"/>
<evidence type="ECO:0000313" key="2">
    <source>
        <dbReference type="EMBL" id="OEL33426.1"/>
    </source>
</evidence>
<dbReference type="AlphaFoldDB" id="A0A1E5W7N1"/>
<feature type="domain" description="F-box" evidence="1">
    <location>
        <begin position="13"/>
        <end position="54"/>
    </location>
</feature>
<reference evidence="2 3" key="1">
    <citation type="submission" date="2016-09" db="EMBL/GenBank/DDBJ databases">
        <title>The draft genome of Dichanthelium oligosanthes: A C3 panicoid grass species.</title>
        <authorList>
            <person name="Studer A.J."/>
            <person name="Schnable J.C."/>
            <person name="Brutnell T.P."/>
        </authorList>
    </citation>
    <scope>NUCLEOTIDE SEQUENCE [LARGE SCALE GENOMIC DNA]</scope>
    <source>
        <strain evidence="3">cv. Kellogg 1175</strain>
        <tissue evidence="2">Leaf</tissue>
    </source>
</reference>
<dbReference type="EMBL" id="LWDX02018757">
    <property type="protein sequence ID" value="OEL33426.1"/>
    <property type="molecule type" value="Genomic_DNA"/>
</dbReference>
<keyword evidence="3" id="KW-1185">Reference proteome</keyword>
<dbReference type="Pfam" id="PF12937">
    <property type="entry name" value="F-box-like"/>
    <property type="match status" value="1"/>
</dbReference>
<dbReference type="SMART" id="SM00256">
    <property type="entry name" value="FBOX"/>
    <property type="match status" value="1"/>
</dbReference>
<evidence type="ECO:0000259" key="1">
    <source>
        <dbReference type="SMART" id="SM00256"/>
    </source>
</evidence>
<dbReference type="InterPro" id="IPR001810">
    <property type="entry name" value="F-box_dom"/>
</dbReference>
<dbReference type="OrthoDB" id="603189at2759"/>
<organism evidence="2 3">
    <name type="scientific">Dichanthelium oligosanthes</name>
    <dbReference type="NCBI Taxonomy" id="888268"/>
    <lineage>
        <taxon>Eukaryota</taxon>
        <taxon>Viridiplantae</taxon>
        <taxon>Streptophyta</taxon>
        <taxon>Embryophyta</taxon>
        <taxon>Tracheophyta</taxon>
        <taxon>Spermatophyta</taxon>
        <taxon>Magnoliopsida</taxon>
        <taxon>Liliopsida</taxon>
        <taxon>Poales</taxon>
        <taxon>Poaceae</taxon>
        <taxon>PACMAD clade</taxon>
        <taxon>Panicoideae</taxon>
        <taxon>Panicodae</taxon>
        <taxon>Paniceae</taxon>
        <taxon>Dichantheliinae</taxon>
        <taxon>Dichanthelium</taxon>
    </lineage>
</organism>
<name>A0A1E5W7N1_9POAL</name>
<dbReference type="Gene3D" id="1.20.1280.50">
    <property type="match status" value="1"/>
</dbReference>
<accession>A0A1E5W7N1</accession>
<dbReference type="Proteomes" id="UP000095767">
    <property type="component" value="Unassembled WGS sequence"/>
</dbReference>
<sequence>MVAVTATACLPDLPDDVITVILARVPDVVSLFRCVVVCKRWRGIVADPAFLRRCVFWPATGRCSLLGFFVQRDLLSANARSKNTSSRAPPVFVPAPGSALGPGRRFLSSFVRHYARILDDANPLAGRDGLLLLRVLSKSRDNTILRLRVCDLLTGKQDLLRPIKAAYFGDDDGAMGYAVLRAARHSANPHRRPADGYSTLFRVLIVGVHRRNRRVHLGEFSSTNPTWAMSIKGEPADGLRAAAAVNGSSANWLLHVEGNNDPNWPTRLYRIIDVGINTRHRHVRTKAFPPLPIPVQCSAWLCTNVDGDGRLSLILLARDRNLEIWTQQDANGVAWRRAHIHVNGAELGLSGMEPVCVAEKSGTMLVLYRSDPDNAYLLDIHSGSITMVAGWKQSLNYMTAVPCEINLLEFFMSRLGVQDHE</sequence>
<gene>
    <name evidence="2" type="ORF">BAE44_0005555</name>
</gene>
<evidence type="ECO:0000313" key="3">
    <source>
        <dbReference type="Proteomes" id="UP000095767"/>
    </source>
</evidence>
<dbReference type="STRING" id="888268.A0A1E5W7N1"/>
<comment type="caution">
    <text evidence="2">The sequence shown here is derived from an EMBL/GenBank/DDBJ whole genome shotgun (WGS) entry which is preliminary data.</text>
</comment>
<dbReference type="InterPro" id="IPR036047">
    <property type="entry name" value="F-box-like_dom_sf"/>
</dbReference>